<dbReference type="AlphaFoldDB" id="A0AAV9R2X2"/>
<accession>A0AAV9R2X2</accession>
<proteinExistence type="predicted"/>
<name>A0AAV9R2X2_9TELE</name>
<comment type="caution">
    <text evidence="1">The sequence shown here is derived from an EMBL/GenBank/DDBJ whole genome shotgun (WGS) entry which is preliminary data.</text>
</comment>
<gene>
    <name evidence="1" type="ORF">CRENBAI_022670</name>
</gene>
<evidence type="ECO:0000313" key="1">
    <source>
        <dbReference type="EMBL" id="KAK5604136.1"/>
    </source>
</evidence>
<protein>
    <submittedName>
        <fullName evidence="1">Uncharacterized protein</fullName>
    </submittedName>
</protein>
<dbReference type="Proteomes" id="UP001311232">
    <property type="component" value="Unassembled WGS sequence"/>
</dbReference>
<evidence type="ECO:0000313" key="2">
    <source>
        <dbReference type="Proteomes" id="UP001311232"/>
    </source>
</evidence>
<organism evidence="1 2">
    <name type="scientific">Crenichthys baileyi</name>
    <name type="common">White River springfish</name>
    <dbReference type="NCBI Taxonomy" id="28760"/>
    <lineage>
        <taxon>Eukaryota</taxon>
        <taxon>Metazoa</taxon>
        <taxon>Chordata</taxon>
        <taxon>Craniata</taxon>
        <taxon>Vertebrata</taxon>
        <taxon>Euteleostomi</taxon>
        <taxon>Actinopterygii</taxon>
        <taxon>Neopterygii</taxon>
        <taxon>Teleostei</taxon>
        <taxon>Neoteleostei</taxon>
        <taxon>Acanthomorphata</taxon>
        <taxon>Ovalentaria</taxon>
        <taxon>Atherinomorphae</taxon>
        <taxon>Cyprinodontiformes</taxon>
        <taxon>Goodeidae</taxon>
        <taxon>Crenichthys</taxon>
    </lineage>
</organism>
<dbReference type="EMBL" id="JAHHUM010002370">
    <property type="protein sequence ID" value="KAK5604136.1"/>
    <property type="molecule type" value="Genomic_DNA"/>
</dbReference>
<sequence>MNTGVEEISLLERGCSYTDSGIIGTPLLKFAWLCRKCRTLARRVRTYGDDATSSLRKRGYEVEDPAGHKRDFTLEKLLSTGITSWKPSRNKRPGGGCQTCVGTTTGVSMQE</sequence>
<reference evidence="1 2" key="1">
    <citation type="submission" date="2021-06" db="EMBL/GenBank/DDBJ databases">
        <authorList>
            <person name="Palmer J.M."/>
        </authorList>
    </citation>
    <scope>NUCLEOTIDE SEQUENCE [LARGE SCALE GENOMIC DNA]</scope>
    <source>
        <strain evidence="1 2">MEX-2019</strain>
        <tissue evidence="1">Muscle</tissue>
    </source>
</reference>
<keyword evidence="2" id="KW-1185">Reference proteome</keyword>